<proteinExistence type="predicted"/>
<name>X1C7Z1_9ZZZZ</name>
<dbReference type="GO" id="GO:0016831">
    <property type="term" value="F:carboxy-lyase activity"/>
    <property type="evidence" value="ECO:0007669"/>
    <property type="project" value="InterPro"/>
</dbReference>
<accession>X1C7Z1</accession>
<organism evidence="3">
    <name type="scientific">marine sediment metagenome</name>
    <dbReference type="NCBI Taxonomy" id="412755"/>
    <lineage>
        <taxon>unclassified sequences</taxon>
        <taxon>metagenomes</taxon>
        <taxon>ecological metagenomes</taxon>
    </lineage>
</organism>
<gene>
    <name evidence="3" type="ORF">S01H4_46149</name>
</gene>
<comment type="caution">
    <text evidence="3">The sequence shown here is derived from an EMBL/GenBank/DDBJ whole genome shotgun (WGS) entry which is preliminary data.</text>
</comment>
<sequence length="110" mass="12577">RKVLDDFPAMKMIVAHWGGFHALNEAKKYLWGQNVYLDTSYPPGLKSLPQERLIELIEEHGAARVLFGSDFPFGDQHDDMRFIHNLPIPAEIKHQILFQNAANLLGLQPE</sequence>
<dbReference type="InterPro" id="IPR032466">
    <property type="entry name" value="Metal_Hydrolase"/>
</dbReference>
<evidence type="ECO:0000313" key="3">
    <source>
        <dbReference type="EMBL" id="GAH04196.1"/>
    </source>
</evidence>
<dbReference type="Pfam" id="PF04909">
    <property type="entry name" value="Amidohydro_2"/>
    <property type="match status" value="1"/>
</dbReference>
<dbReference type="AlphaFoldDB" id="X1C7Z1"/>
<feature type="non-terminal residue" evidence="3">
    <location>
        <position position="1"/>
    </location>
</feature>
<keyword evidence="1" id="KW-0456">Lyase</keyword>
<dbReference type="SUPFAM" id="SSF51556">
    <property type="entry name" value="Metallo-dependent hydrolases"/>
    <property type="match status" value="1"/>
</dbReference>
<dbReference type="Gene3D" id="3.20.20.140">
    <property type="entry name" value="Metal-dependent hydrolases"/>
    <property type="match status" value="1"/>
</dbReference>
<dbReference type="PANTHER" id="PTHR21240">
    <property type="entry name" value="2-AMINO-3-CARBOXYLMUCONATE-6-SEMIALDEHYDE DECARBOXYLASE"/>
    <property type="match status" value="1"/>
</dbReference>
<reference evidence="3" key="1">
    <citation type="journal article" date="2014" name="Front. Microbiol.">
        <title>High frequency of phylogenetically diverse reductive dehalogenase-homologous genes in deep subseafloor sedimentary metagenomes.</title>
        <authorList>
            <person name="Kawai M."/>
            <person name="Futagami T."/>
            <person name="Toyoda A."/>
            <person name="Takaki Y."/>
            <person name="Nishi S."/>
            <person name="Hori S."/>
            <person name="Arai W."/>
            <person name="Tsubouchi T."/>
            <person name="Morono Y."/>
            <person name="Uchiyama I."/>
            <person name="Ito T."/>
            <person name="Fujiyama A."/>
            <person name="Inagaki F."/>
            <person name="Takami H."/>
        </authorList>
    </citation>
    <scope>NUCLEOTIDE SEQUENCE</scope>
    <source>
        <strain evidence="3">Expedition CK06-06</strain>
    </source>
</reference>
<dbReference type="GO" id="GO:0019748">
    <property type="term" value="P:secondary metabolic process"/>
    <property type="evidence" value="ECO:0007669"/>
    <property type="project" value="TreeGrafter"/>
</dbReference>
<evidence type="ECO:0000259" key="2">
    <source>
        <dbReference type="Pfam" id="PF04909"/>
    </source>
</evidence>
<dbReference type="EMBL" id="BART01025762">
    <property type="protein sequence ID" value="GAH04196.1"/>
    <property type="molecule type" value="Genomic_DNA"/>
</dbReference>
<dbReference type="PANTHER" id="PTHR21240:SF28">
    <property type="entry name" value="ISO-OROTATE DECARBOXYLASE (EUROFUNG)"/>
    <property type="match status" value="1"/>
</dbReference>
<feature type="domain" description="Amidohydrolase-related" evidence="2">
    <location>
        <begin position="3"/>
        <end position="107"/>
    </location>
</feature>
<evidence type="ECO:0000256" key="1">
    <source>
        <dbReference type="ARBA" id="ARBA00023239"/>
    </source>
</evidence>
<protein>
    <recommendedName>
        <fullName evidence="2">Amidohydrolase-related domain-containing protein</fullName>
    </recommendedName>
</protein>
<dbReference type="GO" id="GO:0016787">
    <property type="term" value="F:hydrolase activity"/>
    <property type="evidence" value="ECO:0007669"/>
    <property type="project" value="InterPro"/>
</dbReference>
<dbReference type="InterPro" id="IPR032465">
    <property type="entry name" value="ACMSD"/>
</dbReference>
<dbReference type="GO" id="GO:0005737">
    <property type="term" value="C:cytoplasm"/>
    <property type="evidence" value="ECO:0007669"/>
    <property type="project" value="TreeGrafter"/>
</dbReference>
<dbReference type="InterPro" id="IPR006680">
    <property type="entry name" value="Amidohydro-rel"/>
</dbReference>